<name>A0A6P1Y4D4_9SPIR</name>
<dbReference type="PROSITE" id="PS51379">
    <property type="entry name" value="4FE4S_FER_2"/>
    <property type="match status" value="2"/>
</dbReference>
<dbReference type="InterPro" id="IPR017900">
    <property type="entry name" value="4Fe4S_Fe_S_CS"/>
</dbReference>
<gene>
    <name evidence="6" type="ORF">GWP43_10385</name>
</gene>
<sequence length="56" mass="5429">MAYKISDACVNCGACEGECPVGAISEADGARVIDADACISCGACAGVCPTEAISEG</sequence>
<evidence type="ECO:0000259" key="5">
    <source>
        <dbReference type="PROSITE" id="PS51379"/>
    </source>
</evidence>
<feature type="domain" description="4Fe-4S ferredoxin-type" evidence="5">
    <location>
        <begin position="29"/>
        <end position="56"/>
    </location>
</feature>
<keyword evidence="3" id="KW-0408">Iron</keyword>
<dbReference type="RefSeq" id="WP_162664089.1">
    <property type="nucleotide sequence ID" value="NZ_CP048020.1"/>
</dbReference>
<evidence type="ECO:0000256" key="1">
    <source>
        <dbReference type="ARBA" id="ARBA00022485"/>
    </source>
</evidence>
<proteinExistence type="predicted"/>
<evidence type="ECO:0000313" key="6">
    <source>
        <dbReference type="EMBL" id="QHX43782.1"/>
    </source>
</evidence>
<accession>A0A6P1Y4D4</accession>
<dbReference type="InterPro" id="IPR017896">
    <property type="entry name" value="4Fe4S_Fe-S-bd"/>
</dbReference>
<reference evidence="6 7" key="1">
    <citation type="submission" date="2020-01" db="EMBL/GenBank/DDBJ databases">
        <title>Complete genome sequence of a human oral phylogroup 1 Treponema sp. strain ATCC 700766, originally isolated from periodontitis dental plaque.</title>
        <authorList>
            <person name="Chan Y."/>
            <person name="Huo Y.-B."/>
            <person name="Yu X.-L."/>
            <person name="Zeng H."/>
            <person name="Leung W.-K."/>
            <person name="Watt R.M."/>
        </authorList>
    </citation>
    <scope>NUCLEOTIDE SEQUENCE [LARGE SCALE GENOMIC DNA]</scope>
    <source>
        <strain evidence="6 7">OMZ 804</strain>
    </source>
</reference>
<evidence type="ECO:0000256" key="4">
    <source>
        <dbReference type="ARBA" id="ARBA00023014"/>
    </source>
</evidence>
<keyword evidence="2" id="KW-0479">Metal-binding</keyword>
<dbReference type="PANTHER" id="PTHR24960:SF79">
    <property type="entry name" value="PHOTOSYSTEM I IRON-SULFUR CENTER"/>
    <property type="match status" value="1"/>
</dbReference>
<dbReference type="AlphaFoldDB" id="A0A6P1Y4D4"/>
<evidence type="ECO:0000313" key="7">
    <source>
        <dbReference type="Proteomes" id="UP000464374"/>
    </source>
</evidence>
<dbReference type="InterPro" id="IPR050157">
    <property type="entry name" value="PSI_iron-sulfur_center"/>
</dbReference>
<protein>
    <submittedName>
        <fullName evidence="6">4Fe-4S dicluster domain-containing protein</fullName>
    </submittedName>
</protein>
<dbReference type="GO" id="GO:0046872">
    <property type="term" value="F:metal ion binding"/>
    <property type="evidence" value="ECO:0007669"/>
    <property type="project" value="UniProtKB-KW"/>
</dbReference>
<keyword evidence="4" id="KW-0411">Iron-sulfur</keyword>
<dbReference type="GO" id="GO:0051539">
    <property type="term" value="F:4 iron, 4 sulfur cluster binding"/>
    <property type="evidence" value="ECO:0007669"/>
    <property type="project" value="UniProtKB-KW"/>
</dbReference>
<dbReference type="PANTHER" id="PTHR24960">
    <property type="entry name" value="PHOTOSYSTEM I IRON-SULFUR CENTER-RELATED"/>
    <property type="match status" value="1"/>
</dbReference>
<evidence type="ECO:0000256" key="2">
    <source>
        <dbReference type="ARBA" id="ARBA00022723"/>
    </source>
</evidence>
<dbReference type="SUPFAM" id="SSF54862">
    <property type="entry name" value="4Fe-4S ferredoxins"/>
    <property type="match status" value="1"/>
</dbReference>
<feature type="domain" description="4Fe-4S ferredoxin-type" evidence="5">
    <location>
        <begin position="1"/>
        <end position="28"/>
    </location>
</feature>
<dbReference type="KEGG" id="trz:GWP43_10385"/>
<organism evidence="6 7">
    <name type="scientific">Treponema vincentii</name>
    <dbReference type="NCBI Taxonomy" id="69710"/>
    <lineage>
        <taxon>Bacteria</taxon>
        <taxon>Pseudomonadati</taxon>
        <taxon>Spirochaetota</taxon>
        <taxon>Spirochaetia</taxon>
        <taxon>Spirochaetales</taxon>
        <taxon>Treponemataceae</taxon>
        <taxon>Treponema</taxon>
    </lineage>
</organism>
<dbReference type="EMBL" id="CP048020">
    <property type="protein sequence ID" value="QHX43782.1"/>
    <property type="molecule type" value="Genomic_DNA"/>
</dbReference>
<dbReference type="Proteomes" id="UP000464374">
    <property type="component" value="Chromosome"/>
</dbReference>
<keyword evidence="1" id="KW-0004">4Fe-4S</keyword>
<dbReference type="Gene3D" id="3.30.70.20">
    <property type="match status" value="1"/>
</dbReference>
<dbReference type="PROSITE" id="PS00198">
    <property type="entry name" value="4FE4S_FER_1"/>
    <property type="match status" value="1"/>
</dbReference>
<dbReference type="GO" id="GO:0005737">
    <property type="term" value="C:cytoplasm"/>
    <property type="evidence" value="ECO:0007669"/>
    <property type="project" value="TreeGrafter"/>
</dbReference>
<dbReference type="Pfam" id="PF13187">
    <property type="entry name" value="Fer4_9"/>
    <property type="match status" value="1"/>
</dbReference>
<evidence type="ECO:0000256" key="3">
    <source>
        <dbReference type="ARBA" id="ARBA00023004"/>
    </source>
</evidence>